<dbReference type="Proteomes" id="UP000507470">
    <property type="component" value="Unassembled WGS sequence"/>
</dbReference>
<name>A0A6J8DI76_MYTCO</name>
<keyword evidence="2" id="KW-1185">Reference proteome</keyword>
<dbReference type="OrthoDB" id="6041764at2759"/>
<dbReference type="Pfam" id="PF00235">
    <property type="entry name" value="Profilin"/>
    <property type="match status" value="1"/>
</dbReference>
<dbReference type="GO" id="GO:0003779">
    <property type="term" value="F:actin binding"/>
    <property type="evidence" value="ECO:0007669"/>
    <property type="project" value="InterPro"/>
</dbReference>
<dbReference type="EMBL" id="CACVKT020007413">
    <property type="protein sequence ID" value="CAC5407377.1"/>
    <property type="molecule type" value="Genomic_DNA"/>
</dbReference>
<evidence type="ECO:0000313" key="2">
    <source>
        <dbReference type="Proteomes" id="UP000507470"/>
    </source>
</evidence>
<dbReference type="InterPro" id="IPR048278">
    <property type="entry name" value="PFN"/>
</dbReference>
<dbReference type="SUPFAM" id="SSF55770">
    <property type="entry name" value="Profilin (actin-binding protein)"/>
    <property type="match status" value="1"/>
</dbReference>
<gene>
    <name evidence="1" type="ORF">MCOR_40861</name>
</gene>
<sequence length="259" mass="29123">MPSGRILHVTIPSGRKLHVTIASGRKLHVTIPSGRKFHVTIPVSSFTFDINNANGFKLHITVVRGFNLNKLVYNGKNIYSDNHCLINKKDIQKILVETTELKNLIRYIVRNRLKHHIAMSLLLSTYGSGSLKVKNIWSHWVDHIMQKHSKLVITGAALIRHNGETAAVSKGFIVSDEDLINVKKCLANDSADTIRIKGVTYCIKSRDAEQFVSFNGQTYIIVCRTNCLYIIAMCKSKHTSGKAAEWIKKIAEMIKAKQC</sequence>
<evidence type="ECO:0000313" key="1">
    <source>
        <dbReference type="EMBL" id="CAC5407377.1"/>
    </source>
</evidence>
<dbReference type="AlphaFoldDB" id="A0A6J8DI76"/>
<protein>
    <recommendedName>
        <fullName evidence="3">Profilin</fullName>
    </recommendedName>
</protein>
<evidence type="ECO:0008006" key="3">
    <source>
        <dbReference type="Google" id="ProtNLM"/>
    </source>
</evidence>
<dbReference type="InterPro" id="IPR036140">
    <property type="entry name" value="PFN_sf"/>
</dbReference>
<dbReference type="Gene3D" id="3.30.450.30">
    <property type="entry name" value="Dynein light chain 2a, cytoplasmic"/>
    <property type="match status" value="1"/>
</dbReference>
<accession>A0A6J8DI76</accession>
<reference evidence="1 2" key="1">
    <citation type="submission" date="2020-06" db="EMBL/GenBank/DDBJ databases">
        <authorList>
            <person name="Li R."/>
            <person name="Bekaert M."/>
        </authorList>
    </citation>
    <scope>NUCLEOTIDE SEQUENCE [LARGE SCALE GENOMIC DNA]</scope>
    <source>
        <strain evidence="2">wild</strain>
    </source>
</reference>
<organism evidence="1 2">
    <name type="scientific">Mytilus coruscus</name>
    <name type="common">Sea mussel</name>
    <dbReference type="NCBI Taxonomy" id="42192"/>
    <lineage>
        <taxon>Eukaryota</taxon>
        <taxon>Metazoa</taxon>
        <taxon>Spiralia</taxon>
        <taxon>Lophotrochozoa</taxon>
        <taxon>Mollusca</taxon>
        <taxon>Bivalvia</taxon>
        <taxon>Autobranchia</taxon>
        <taxon>Pteriomorphia</taxon>
        <taxon>Mytilida</taxon>
        <taxon>Mytiloidea</taxon>
        <taxon>Mytilidae</taxon>
        <taxon>Mytilinae</taxon>
        <taxon>Mytilus</taxon>
    </lineage>
</organism>
<proteinExistence type="predicted"/>